<keyword evidence="8 13" id="KW-1133">Transmembrane helix</keyword>
<comment type="subcellular location">
    <subcellularLocation>
        <location evidence="1">Vacuole membrane</location>
        <topology evidence="1">Multi-pass membrane protein</topology>
    </subcellularLocation>
</comment>
<evidence type="ECO:0000256" key="6">
    <source>
        <dbReference type="ARBA" id="ARBA00022741"/>
    </source>
</evidence>
<feature type="transmembrane region" description="Helical" evidence="13">
    <location>
        <begin position="1075"/>
        <end position="1095"/>
    </location>
</feature>
<dbReference type="Gene3D" id="1.20.1560.10">
    <property type="entry name" value="ABC transporter type 1, transmembrane domain"/>
    <property type="match status" value="2"/>
</dbReference>
<dbReference type="PANTHER" id="PTHR24223">
    <property type="entry name" value="ATP-BINDING CASSETTE SUB-FAMILY C"/>
    <property type="match status" value="1"/>
</dbReference>
<dbReference type="InterPro" id="IPR003593">
    <property type="entry name" value="AAA+_ATPase"/>
</dbReference>
<proteinExistence type="inferred from homology"/>
<feature type="transmembrane region" description="Helical" evidence="13">
    <location>
        <begin position="174"/>
        <end position="193"/>
    </location>
</feature>
<evidence type="ECO:0000256" key="1">
    <source>
        <dbReference type="ARBA" id="ARBA00004128"/>
    </source>
</evidence>
<keyword evidence="7" id="KW-0067">ATP-binding</keyword>
<dbReference type="InterPro" id="IPR036640">
    <property type="entry name" value="ABC1_TM_sf"/>
</dbReference>
<dbReference type="EMBL" id="CAJHNH020000646">
    <property type="protein sequence ID" value="CAG5119030.1"/>
    <property type="molecule type" value="Genomic_DNA"/>
</dbReference>
<dbReference type="PROSITE" id="PS00211">
    <property type="entry name" value="ABC_TRANSPORTER_1"/>
    <property type="match status" value="2"/>
</dbReference>
<dbReference type="PANTHER" id="PTHR24223:SF443">
    <property type="entry name" value="MULTIDRUG-RESISTANCE LIKE PROTEIN 1, ISOFORM I"/>
    <property type="match status" value="1"/>
</dbReference>
<evidence type="ECO:0000313" key="16">
    <source>
        <dbReference type="EMBL" id="CAG5119030.1"/>
    </source>
</evidence>
<dbReference type="CDD" id="cd18603">
    <property type="entry name" value="ABC_6TM_MRP1_2_3_6_D2_like"/>
    <property type="match status" value="1"/>
</dbReference>
<evidence type="ECO:0000256" key="12">
    <source>
        <dbReference type="SAM" id="Coils"/>
    </source>
</evidence>
<dbReference type="CDD" id="cd18595">
    <property type="entry name" value="ABC_6TM_MRP1_2_3_6_D1_like"/>
    <property type="match status" value="1"/>
</dbReference>
<dbReference type="PROSITE" id="PS50893">
    <property type="entry name" value="ABC_TRANSPORTER_2"/>
    <property type="match status" value="2"/>
</dbReference>
<keyword evidence="12" id="KW-0175">Coiled coil</keyword>
<feature type="domain" description="ABC transporter" evidence="14">
    <location>
        <begin position="1254"/>
        <end position="1488"/>
    </location>
</feature>
<dbReference type="EC" id="7.6.2.3" evidence="10"/>
<feature type="transmembrane region" description="Helical" evidence="13">
    <location>
        <begin position="416"/>
        <end position="435"/>
    </location>
</feature>
<dbReference type="SUPFAM" id="SSF52540">
    <property type="entry name" value="P-loop containing nucleoside triphosphate hydrolases"/>
    <property type="match status" value="2"/>
</dbReference>
<dbReference type="Gene3D" id="3.40.50.300">
    <property type="entry name" value="P-loop containing nucleotide triphosphate hydrolases"/>
    <property type="match status" value="2"/>
</dbReference>
<dbReference type="GO" id="GO:0015431">
    <property type="term" value="F:ABC-type glutathione S-conjugate transporter activity"/>
    <property type="evidence" value="ECO:0007669"/>
    <property type="project" value="UniProtKB-EC"/>
</dbReference>
<dbReference type="FunFam" id="1.20.1560.10:FF:000006">
    <property type="entry name" value="ATP-binding cassette, sub-family C (CFTR/MRP), member 9"/>
    <property type="match status" value="1"/>
</dbReference>
<feature type="transmembrane region" description="Helical" evidence="13">
    <location>
        <begin position="492"/>
        <end position="522"/>
    </location>
</feature>
<dbReference type="InterPro" id="IPR027417">
    <property type="entry name" value="P-loop_NTPase"/>
</dbReference>
<feature type="transmembrane region" description="Helical" evidence="13">
    <location>
        <begin position="115"/>
        <end position="133"/>
    </location>
</feature>
<organism evidence="16 17">
    <name type="scientific">Candidula unifasciata</name>
    <dbReference type="NCBI Taxonomy" id="100452"/>
    <lineage>
        <taxon>Eukaryota</taxon>
        <taxon>Metazoa</taxon>
        <taxon>Spiralia</taxon>
        <taxon>Lophotrochozoa</taxon>
        <taxon>Mollusca</taxon>
        <taxon>Gastropoda</taxon>
        <taxon>Heterobranchia</taxon>
        <taxon>Euthyneura</taxon>
        <taxon>Panpulmonata</taxon>
        <taxon>Eupulmonata</taxon>
        <taxon>Stylommatophora</taxon>
        <taxon>Helicina</taxon>
        <taxon>Helicoidea</taxon>
        <taxon>Geomitridae</taxon>
        <taxon>Candidula</taxon>
    </lineage>
</organism>
<dbReference type="InterPro" id="IPR017871">
    <property type="entry name" value="ABC_transporter-like_CS"/>
</dbReference>
<keyword evidence="4 13" id="KW-0812">Transmembrane</keyword>
<protein>
    <recommendedName>
        <fullName evidence="10">ABC-type glutathione-S-conjugate transporter</fullName>
        <ecNumber evidence="10">7.6.2.3</ecNumber>
    </recommendedName>
</protein>
<evidence type="ECO:0000256" key="3">
    <source>
        <dbReference type="ARBA" id="ARBA00022448"/>
    </source>
</evidence>
<dbReference type="CDD" id="cd03250">
    <property type="entry name" value="ABCC_MRP_domain1"/>
    <property type="match status" value="1"/>
</dbReference>
<dbReference type="InterPro" id="IPR056227">
    <property type="entry name" value="TMD0_ABC"/>
</dbReference>
<sequence length="1493" mass="168671">MEKDTSQVSESLDGFCDTPFWDLNLTWYGSWPQFTDCFRKTVLVWVPCGWLWLSAPFYTWYITGLPTTVSGRTFSWLVLLRLILLLLLVVLSVVDFINVAGHTYHDVHSLLKADVFAPLVMILTLLLAIAFTVAERRKRFVTSGVLFIFWLLITISCVITFYTYLELEVYHSDVFTFSTFSFQFLFCLLEFLLQFKAETPILSHSTPKKPSPEIGASFPSRLTFWWLNNLMSQGYKQPLTEENMPDLHPRDKSETVVPRFLHRWTAAVSSWKRNAVDRPMPQRRADTPAEDNERIPLLHNHRQKSQDQEQQALEKKPVGPSLNWVLVRTFWKELLLSQIWKLFADILTFCCPLILGSSLTMNNLARKESTIGEVVNLMSVDAERVENVMSYLWAVWSSPLQIILSLYLLHSYIGVSMFAGAAFLILLIPANGYITVKLGNLQTKLMEHKDQRMKVMNELLSGIKIIKLFAWERRFEKRILGIRDKELQMLRWGAILTSLLTFSWTAAPFVVSLMSFLCYVYITDSHYLDPKTAFVAISLFDILRYAINFAPMIVTDLLKAFISTRRIGRFLCHDDLDEDSVTHIQDSDNVICVTTGTFSWSSQGSPTLRNINISVEEGSLVAIVGTVGSGKSSLLSAILGDMKKMEGTVSVRGTVAYVPQQAWIQNDSVRNNILFGQPMNTELYNKCLDACALRPDLVMLPAGDRTEIGERGINLSGGQKQRVSLARAVYAQADIYLLDDPLSAVDSHVGQHIFDHVIGHAGLLQGKARVLVTHGIQYLAFTDHIIVMSEGQVSEAGHYERLLSHKGDFARLISTFLTQENDNDNAQNEELQELKQQVLRTLSETEDEGESSELPVSPKDILKHLSFTVSQIIEHSEISKEEGKGKTLVHQSSEQSGLIEEETVGVGNVKFGVFKEYIKSVGYVYVLLIVLLYAFYTGSSMSALIFLSTWTDDPDLANFTKWPPDSSARRHQNDYYIAIYGMFGFLQTVFVIGFSMVESLRAVAASRLLHGSMLARMLHAPMSFFDTTPMGRIINRFSKDLDDVDNEIPMTFIMWMDCVFFVASTIIVISYSTPIFLAFLLPIGVLYYFVQRFYIATSRQLKRLGSKTRSPIFNHFSETLTGASVIRAFDAQSRFVRDSEARVDANQIFMFTNYTCNRWLGFRLESVGNLILLLAATIAVATKDSISGGIIGLSITYALQITESLNWLVRMTSDLETQIVSVERIIEYTEVAMEADWDNLEYRSPPGWPSRGHLQVDNLSLRYREGLDLVLKGISFEIRAGEKVGIVGRTGAGKSSLTLALFRLVEPTSGRILIDDVDICRLGLQDLRSKITILPQDPVIFAGSLRDNLDPFSEHPDSAIWQAVDHAHLRRFVENLPDKLDHECGEGGENLSVGQRQLLCLGRALLRKTKVLVLDEATAAVDMETDELIQETIREEFKDCTILTIAHRLNTVLDYDRILVLDKGEIQEFDPPQVLLKNPTSMFFSMAKAAGLV</sequence>
<feature type="transmembrane region" description="Helical" evidence="13">
    <location>
        <begin position="923"/>
        <end position="947"/>
    </location>
</feature>
<evidence type="ECO:0000256" key="10">
    <source>
        <dbReference type="ARBA" id="ARBA00024220"/>
    </source>
</evidence>
<evidence type="ECO:0000256" key="8">
    <source>
        <dbReference type="ARBA" id="ARBA00022989"/>
    </source>
</evidence>
<feature type="transmembrane region" description="Helical" evidence="13">
    <location>
        <begin position="74"/>
        <end position="95"/>
    </location>
</feature>
<dbReference type="InterPro" id="IPR003439">
    <property type="entry name" value="ABC_transporter-like_ATP-bd"/>
</dbReference>
<evidence type="ECO:0000313" key="17">
    <source>
        <dbReference type="Proteomes" id="UP000678393"/>
    </source>
</evidence>
<dbReference type="FunFam" id="3.40.50.300:FF:000293">
    <property type="entry name" value="ATP binding cassette subfamily C member 1"/>
    <property type="match status" value="1"/>
</dbReference>
<keyword evidence="17" id="KW-1185">Reference proteome</keyword>
<gene>
    <name evidence="16" type="ORF">CUNI_LOCUS4588</name>
</gene>
<dbReference type="Pfam" id="PF00005">
    <property type="entry name" value="ABC_tran"/>
    <property type="match status" value="2"/>
</dbReference>
<dbReference type="SMART" id="SM00382">
    <property type="entry name" value="AAA"/>
    <property type="match status" value="2"/>
</dbReference>
<dbReference type="CDD" id="cd03244">
    <property type="entry name" value="ABCC_MRP_domain2"/>
    <property type="match status" value="1"/>
</dbReference>
<keyword evidence="5" id="KW-0677">Repeat</keyword>
<keyword evidence="3" id="KW-0813">Transport</keyword>
<name>A0A8S3YV19_9EUPU</name>
<feature type="domain" description="ABC transporter" evidence="14">
    <location>
        <begin position="593"/>
        <end position="815"/>
    </location>
</feature>
<evidence type="ECO:0000259" key="14">
    <source>
        <dbReference type="PROSITE" id="PS50893"/>
    </source>
</evidence>
<dbReference type="Pfam" id="PF00664">
    <property type="entry name" value="ABC_membrane"/>
    <property type="match status" value="2"/>
</dbReference>
<evidence type="ECO:0000256" key="5">
    <source>
        <dbReference type="ARBA" id="ARBA00022737"/>
    </source>
</evidence>
<evidence type="ECO:0000256" key="9">
    <source>
        <dbReference type="ARBA" id="ARBA00023136"/>
    </source>
</evidence>
<feature type="transmembrane region" description="Helical" evidence="13">
    <location>
        <begin position="42"/>
        <end position="62"/>
    </location>
</feature>
<dbReference type="GO" id="GO:0005774">
    <property type="term" value="C:vacuolar membrane"/>
    <property type="evidence" value="ECO:0007669"/>
    <property type="project" value="UniProtKB-SubCell"/>
</dbReference>
<evidence type="ECO:0000256" key="11">
    <source>
        <dbReference type="ARBA" id="ARBA00047523"/>
    </source>
</evidence>
<reference evidence="16" key="1">
    <citation type="submission" date="2021-04" db="EMBL/GenBank/DDBJ databases">
        <authorList>
            <consortium name="Molecular Ecology Group"/>
        </authorList>
    </citation>
    <scope>NUCLEOTIDE SEQUENCE</scope>
</reference>
<dbReference type="Proteomes" id="UP000678393">
    <property type="component" value="Unassembled WGS sequence"/>
</dbReference>
<feature type="transmembrane region" description="Helical" evidence="13">
    <location>
        <begin position="140"/>
        <end position="162"/>
    </location>
</feature>
<keyword evidence="9 13" id="KW-0472">Membrane</keyword>
<dbReference type="PROSITE" id="PS50929">
    <property type="entry name" value="ABC_TM1F"/>
    <property type="match status" value="2"/>
</dbReference>
<dbReference type="Pfam" id="PF24357">
    <property type="entry name" value="TMD0_ABC"/>
    <property type="match status" value="1"/>
</dbReference>
<feature type="domain" description="ABC transmembrane type-1" evidence="15">
    <location>
        <begin position="358"/>
        <end position="559"/>
    </location>
</feature>
<feature type="domain" description="ABC transmembrane type-1" evidence="15">
    <location>
        <begin position="927"/>
        <end position="1217"/>
    </location>
</feature>
<dbReference type="FunFam" id="3.40.50.300:FF:000074">
    <property type="entry name" value="Multidrug resistance-associated protein 5 isoform 1"/>
    <property type="match status" value="1"/>
</dbReference>
<dbReference type="GO" id="GO:0016887">
    <property type="term" value="F:ATP hydrolysis activity"/>
    <property type="evidence" value="ECO:0007669"/>
    <property type="project" value="InterPro"/>
</dbReference>
<feature type="coiled-coil region" evidence="12">
    <location>
        <begin position="817"/>
        <end position="848"/>
    </location>
</feature>
<dbReference type="FunFam" id="1.20.1560.10:FF:000001">
    <property type="entry name" value="ATP-binding cassette subfamily C member 1"/>
    <property type="match status" value="1"/>
</dbReference>
<accession>A0A8S3YV19</accession>
<dbReference type="InterPro" id="IPR050173">
    <property type="entry name" value="ABC_transporter_C-like"/>
</dbReference>
<feature type="transmembrane region" description="Helical" evidence="13">
    <location>
        <begin position="975"/>
        <end position="997"/>
    </location>
</feature>
<evidence type="ECO:0000256" key="4">
    <source>
        <dbReference type="ARBA" id="ARBA00022692"/>
    </source>
</evidence>
<dbReference type="InterPro" id="IPR011527">
    <property type="entry name" value="ABC1_TM_dom"/>
</dbReference>
<evidence type="ECO:0000256" key="2">
    <source>
        <dbReference type="ARBA" id="ARBA00009726"/>
    </source>
</evidence>
<keyword evidence="6" id="KW-0547">Nucleotide-binding</keyword>
<dbReference type="GO" id="GO:0005524">
    <property type="term" value="F:ATP binding"/>
    <property type="evidence" value="ECO:0007669"/>
    <property type="project" value="UniProtKB-KW"/>
</dbReference>
<evidence type="ECO:0000259" key="15">
    <source>
        <dbReference type="PROSITE" id="PS50929"/>
    </source>
</evidence>
<feature type="transmembrane region" description="Helical" evidence="13">
    <location>
        <begin position="1048"/>
        <end position="1069"/>
    </location>
</feature>
<dbReference type="SUPFAM" id="SSF90123">
    <property type="entry name" value="ABC transporter transmembrane region"/>
    <property type="match status" value="2"/>
</dbReference>
<evidence type="ECO:0000256" key="7">
    <source>
        <dbReference type="ARBA" id="ARBA00022840"/>
    </source>
</evidence>
<evidence type="ECO:0000256" key="13">
    <source>
        <dbReference type="SAM" id="Phobius"/>
    </source>
</evidence>
<comment type="catalytic activity">
    <reaction evidence="11">
        <text>leukotriene C4(in) + ATP + H2O = leukotriene C4(out) + ADP + phosphate + H(+)</text>
        <dbReference type="Rhea" id="RHEA:38963"/>
        <dbReference type="ChEBI" id="CHEBI:15377"/>
        <dbReference type="ChEBI" id="CHEBI:15378"/>
        <dbReference type="ChEBI" id="CHEBI:30616"/>
        <dbReference type="ChEBI" id="CHEBI:43474"/>
        <dbReference type="ChEBI" id="CHEBI:57973"/>
        <dbReference type="ChEBI" id="CHEBI:456216"/>
    </reaction>
    <physiologicalReaction direction="left-to-right" evidence="11">
        <dbReference type="Rhea" id="RHEA:38964"/>
    </physiologicalReaction>
</comment>
<feature type="transmembrane region" description="Helical" evidence="13">
    <location>
        <begin position="388"/>
        <end position="409"/>
    </location>
</feature>
<feature type="transmembrane region" description="Helical" evidence="13">
    <location>
        <begin position="542"/>
        <end position="562"/>
    </location>
</feature>
<dbReference type="OrthoDB" id="6500128at2759"/>
<comment type="similarity">
    <text evidence="2">Belongs to the ABC transporter superfamily. ABCC family. Conjugate transporter (TC 3.A.1.208) subfamily.</text>
</comment>
<comment type="caution">
    <text evidence="16">The sequence shown here is derived from an EMBL/GenBank/DDBJ whole genome shotgun (WGS) entry which is preliminary data.</text>
</comment>